<dbReference type="Gene3D" id="3.40.50.1820">
    <property type="entry name" value="alpha/beta hydrolase"/>
    <property type="match status" value="1"/>
</dbReference>
<dbReference type="Proteomes" id="UP000766570">
    <property type="component" value="Unassembled WGS sequence"/>
</dbReference>
<organism evidence="1 2">
    <name type="scientific">Paeniglutamicibacter psychrophenolicus</name>
    <dbReference type="NCBI Taxonomy" id="257454"/>
    <lineage>
        <taxon>Bacteria</taxon>
        <taxon>Bacillati</taxon>
        <taxon>Actinomycetota</taxon>
        <taxon>Actinomycetes</taxon>
        <taxon>Micrococcales</taxon>
        <taxon>Micrococcaceae</taxon>
        <taxon>Paeniglutamicibacter</taxon>
    </lineage>
</organism>
<accession>A0ABS4WKC4</accession>
<evidence type="ECO:0000313" key="1">
    <source>
        <dbReference type="EMBL" id="MBP2376418.1"/>
    </source>
</evidence>
<dbReference type="RefSeq" id="WP_209911360.1">
    <property type="nucleotide sequence ID" value="NZ_BAAAMI010000012.1"/>
</dbReference>
<proteinExistence type="predicted"/>
<comment type="caution">
    <text evidence="1">The sequence shown here is derived from an EMBL/GenBank/DDBJ whole genome shotgun (WGS) entry which is preliminary data.</text>
</comment>
<dbReference type="SUPFAM" id="SSF53474">
    <property type="entry name" value="alpha/beta-Hydrolases"/>
    <property type="match status" value="1"/>
</dbReference>
<gene>
    <name evidence="1" type="ORF">JOF46_004330</name>
</gene>
<dbReference type="EMBL" id="JAGIOE010000001">
    <property type="protein sequence ID" value="MBP2376418.1"/>
    <property type="molecule type" value="Genomic_DNA"/>
</dbReference>
<evidence type="ECO:0000313" key="2">
    <source>
        <dbReference type="Proteomes" id="UP000766570"/>
    </source>
</evidence>
<keyword evidence="2" id="KW-1185">Reference proteome</keyword>
<reference evidence="1 2" key="1">
    <citation type="submission" date="2021-03" db="EMBL/GenBank/DDBJ databases">
        <title>Sequencing the genomes of 1000 actinobacteria strains.</title>
        <authorList>
            <person name="Klenk H.-P."/>
        </authorList>
    </citation>
    <scope>NUCLEOTIDE SEQUENCE [LARGE SCALE GENOMIC DNA]</scope>
    <source>
        <strain evidence="1 2">DSM 15454</strain>
    </source>
</reference>
<sequence length="90" mass="9532">MRSPHGLVAGLRQGTAAGAAARRAALSRVACPALVTASSFDGGVSFRHALDYRDNLLDVRLVVLTSPTHLLWLGPGRMALADAMRDFMDA</sequence>
<dbReference type="InterPro" id="IPR029058">
    <property type="entry name" value="AB_hydrolase_fold"/>
</dbReference>
<name>A0ABS4WKC4_9MICC</name>
<protein>
    <submittedName>
        <fullName evidence="1">Pimeloyl-ACP methyl ester carboxylesterase</fullName>
    </submittedName>
</protein>